<comment type="caution">
    <text evidence="3">The sequence shown here is derived from an EMBL/GenBank/DDBJ whole genome shotgun (WGS) entry which is preliminary data.</text>
</comment>
<dbReference type="EMBL" id="PYLO01000002">
    <property type="protein sequence ID" value="PST38025.1"/>
    <property type="molecule type" value="Genomic_DNA"/>
</dbReference>
<reference evidence="3 4" key="1">
    <citation type="submission" date="2018-03" db="EMBL/GenBank/DDBJ databases">
        <title>Lachnoclostridium SNUG30386 gen.nov., sp.nov., isolated from human faeces.</title>
        <authorList>
            <person name="Seo B."/>
            <person name="Jeon K."/>
            <person name="Ko G."/>
        </authorList>
    </citation>
    <scope>NUCLEOTIDE SEQUENCE [LARGE SCALE GENOMIC DNA]</scope>
    <source>
        <strain evidence="3 4">SNUG30386</strain>
    </source>
</reference>
<keyword evidence="1" id="KW-0812">Transmembrane</keyword>
<evidence type="ECO:0000313" key="4">
    <source>
        <dbReference type="Proteomes" id="UP000241048"/>
    </source>
</evidence>
<feature type="transmembrane region" description="Helical" evidence="1">
    <location>
        <begin position="12"/>
        <end position="29"/>
    </location>
</feature>
<dbReference type="InterPro" id="IPR006976">
    <property type="entry name" value="VanZ-like"/>
</dbReference>
<dbReference type="AlphaFoldDB" id="A0A2T3FRX0"/>
<dbReference type="Pfam" id="PF04892">
    <property type="entry name" value="VanZ"/>
    <property type="match status" value="1"/>
</dbReference>
<dbReference type="Proteomes" id="UP000241048">
    <property type="component" value="Unassembled WGS sequence"/>
</dbReference>
<dbReference type="PANTHER" id="PTHR36834">
    <property type="entry name" value="MEMBRANE PROTEIN-RELATED"/>
    <property type="match status" value="1"/>
</dbReference>
<proteinExistence type="predicted"/>
<feature type="transmembrane region" description="Helical" evidence="1">
    <location>
        <begin position="66"/>
        <end position="87"/>
    </location>
</feature>
<feature type="domain" description="VanZ-like" evidence="2">
    <location>
        <begin position="16"/>
        <end position="141"/>
    </location>
</feature>
<feature type="transmembrane region" description="Helical" evidence="1">
    <location>
        <begin position="94"/>
        <end position="115"/>
    </location>
</feature>
<evidence type="ECO:0000256" key="1">
    <source>
        <dbReference type="SAM" id="Phobius"/>
    </source>
</evidence>
<keyword evidence="1" id="KW-1133">Transmembrane helix</keyword>
<gene>
    <name evidence="3" type="ORF">C7U56_05265</name>
</gene>
<keyword evidence="4" id="KW-1185">Reference proteome</keyword>
<dbReference type="PANTHER" id="PTHR36834:SF1">
    <property type="entry name" value="INTEGRAL MEMBRANE PROTEIN"/>
    <property type="match status" value="1"/>
</dbReference>
<sequence>MWKRTKTHQKVCWIFFVAYLVLLIYFMFFSDGFGRAPHVEYAYNLVLFKEIKRFYIYRDIVGTEAFLLNTAGNVVCFMPFGFFLPIISPRFGKWYLMLILSFLLTLSIETIQLVFKVGSFDVDDMFLNTLGGIAGYLCQWITRAIGRCLHGTSNR</sequence>
<name>A0A2T3FRX0_9CLOT</name>
<protein>
    <submittedName>
        <fullName evidence="3">VanZ family protein</fullName>
    </submittedName>
</protein>
<keyword evidence="1" id="KW-0472">Membrane</keyword>
<dbReference type="GeneID" id="79840843"/>
<organism evidence="3 4">
    <name type="scientific">Clostridium fessum</name>
    <dbReference type="NCBI Taxonomy" id="2126740"/>
    <lineage>
        <taxon>Bacteria</taxon>
        <taxon>Bacillati</taxon>
        <taxon>Bacillota</taxon>
        <taxon>Clostridia</taxon>
        <taxon>Eubacteriales</taxon>
        <taxon>Clostridiaceae</taxon>
        <taxon>Clostridium</taxon>
    </lineage>
</organism>
<evidence type="ECO:0000313" key="3">
    <source>
        <dbReference type="EMBL" id="PST38025.1"/>
    </source>
</evidence>
<dbReference type="RefSeq" id="WP_107000974.1">
    <property type="nucleotide sequence ID" value="NZ_CAUWBW010000004.1"/>
</dbReference>
<dbReference type="InterPro" id="IPR053150">
    <property type="entry name" value="Teicoplanin_resist-assoc"/>
</dbReference>
<accession>A0A2T3FRX0</accession>
<evidence type="ECO:0000259" key="2">
    <source>
        <dbReference type="Pfam" id="PF04892"/>
    </source>
</evidence>